<protein>
    <recommendedName>
        <fullName evidence="6">Reticulon-like protein</fullName>
    </recommendedName>
</protein>
<evidence type="ECO:0000256" key="6">
    <source>
        <dbReference type="RuleBase" id="RU363132"/>
    </source>
</evidence>
<keyword evidence="2 6" id="KW-0812">Transmembrane</keyword>
<dbReference type="InterPro" id="IPR003388">
    <property type="entry name" value="Reticulon"/>
</dbReference>
<feature type="transmembrane region" description="Helical" evidence="6">
    <location>
        <begin position="212"/>
        <end position="229"/>
    </location>
</feature>
<feature type="region of interest" description="Disordered" evidence="7">
    <location>
        <begin position="97"/>
        <end position="122"/>
    </location>
</feature>
<evidence type="ECO:0000256" key="1">
    <source>
        <dbReference type="ARBA" id="ARBA00004477"/>
    </source>
</evidence>
<dbReference type="Gene3D" id="1.20.5.2480">
    <property type="match status" value="1"/>
</dbReference>
<dbReference type="PROSITE" id="PS50845">
    <property type="entry name" value="RETICULON"/>
    <property type="match status" value="1"/>
</dbReference>
<dbReference type="GO" id="GO:0030424">
    <property type="term" value="C:axon"/>
    <property type="evidence" value="ECO:0007669"/>
    <property type="project" value="TreeGrafter"/>
</dbReference>
<evidence type="ECO:0000256" key="2">
    <source>
        <dbReference type="ARBA" id="ARBA00022692"/>
    </source>
</evidence>
<proteinExistence type="predicted"/>
<reference evidence="9 10" key="1">
    <citation type="journal article" date="2016" name="Nat. Commun.">
        <title>Extremotolerant tardigrade genome and improved radiotolerance of human cultured cells by tardigrade-unique protein.</title>
        <authorList>
            <person name="Hashimoto T."/>
            <person name="Horikawa D.D."/>
            <person name="Saito Y."/>
            <person name="Kuwahara H."/>
            <person name="Kozuka-Hata H."/>
            <person name="Shin-I T."/>
            <person name="Minakuchi Y."/>
            <person name="Ohishi K."/>
            <person name="Motoyama A."/>
            <person name="Aizu T."/>
            <person name="Enomoto A."/>
            <person name="Kondo K."/>
            <person name="Tanaka S."/>
            <person name="Hara Y."/>
            <person name="Koshikawa S."/>
            <person name="Sagara H."/>
            <person name="Miura T."/>
            <person name="Yokobori S."/>
            <person name="Miyagawa K."/>
            <person name="Suzuki Y."/>
            <person name="Kubo T."/>
            <person name="Oyama M."/>
            <person name="Kohara Y."/>
            <person name="Fujiyama A."/>
            <person name="Arakawa K."/>
            <person name="Katayama T."/>
            <person name="Toyoda A."/>
            <person name="Kunieda T."/>
        </authorList>
    </citation>
    <scope>NUCLEOTIDE SEQUENCE [LARGE SCALE GENOMIC DNA]</scope>
    <source>
        <strain evidence="9 10">YOKOZUNA-1</strain>
    </source>
</reference>
<keyword evidence="3 6" id="KW-0256">Endoplasmic reticulum</keyword>
<evidence type="ECO:0000313" key="9">
    <source>
        <dbReference type="EMBL" id="GAV04754.1"/>
    </source>
</evidence>
<comment type="caution">
    <text evidence="9">The sequence shown here is derived from an EMBL/GenBank/DDBJ whole genome shotgun (WGS) entry which is preliminary data.</text>
</comment>
<dbReference type="PANTHER" id="PTHR45799">
    <property type="entry name" value="RETICULON-LIKE PROTEIN"/>
    <property type="match status" value="1"/>
</dbReference>
<evidence type="ECO:0000256" key="3">
    <source>
        <dbReference type="ARBA" id="ARBA00022824"/>
    </source>
</evidence>
<comment type="subcellular location">
    <subcellularLocation>
        <location evidence="1 6">Endoplasmic reticulum membrane</location>
        <topology evidence="1 6">Multi-pass membrane protein</topology>
    </subcellularLocation>
</comment>
<keyword evidence="5 6" id="KW-0472">Membrane</keyword>
<feature type="compositionally biased region" description="Polar residues" evidence="7">
    <location>
        <begin position="18"/>
        <end position="31"/>
    </location>
</feature>
<evidence type="ECO:0000256" key="4">
    <source>
        <dbReference type="ARBA" id="ARBA00022989"/>
    </source>
</evidence>
<feature type="compositionally biased region" description="Polar residues" evidence="7">
    <location>
        <begin position="100"/>
        <end position="122"/>
    </location>
</feature>
<dbReference type="GO" id="GO:0005789">
    <property type="term" value="C:endoplasmic reticulum membrane"/>
    <property type="evidence" value="ECO:0007669"/>
    <property type="project" value="UniProtKB-SubCell"/>
</dbReference>
<keyword evidence="4 6" id="KW-1133">Transmembrane helix</keyword>
<feature type="domain" description="Reticulon" evidence="8">
    <location>
        <begin position="177"/>
        <end position="392"/>
    </location>
</feature>
<evidence type="ECO:0000259" key="8">
    <source>
        <dbReference type="PROSITE" id="PS50845"/>
    </source>
</evidence>
<sequence length="405" mass="45442">MNGQYGFDGEVDSRGGASYQTSSLKSDTTAFPTEERTSSYMYEQEVPRRTTTMVRDSLDDGFTGGNAGLAGSYEETRQFSNQRTPLQSPVDFQPVEETRFQSSNSPSYANSTRPVSTNSLDEGQSMQREKEVFGEHYWQLEQERKQREQSANINDFDMDKRGGLHSASRHRPANYAVADILLWKNVKDSSVVFSLGAFLLFCLTRFSLITLLAYSSLAVLTLAGGWVFVKQMMQTFQKTSSAKAEGDAAPAPTHPFHKQLQREVVIPPDYAHQTLDSVLQPINSTLLRMRNLYLADSLAQTLKLAFFMYILTYVGRWFNLLTLVSIGWVLAFVVPRVYTMYRPQIDGGLKKMEGQARMASDKVMAVFNQQKDKMMHGKNAAAADTSASYKSEVKTTVTVKGKKSQ</sequence>
<accession>A0A1D1W0C5</accession>
<dbReference type="PANTHER" id="PTHR45799:SF2">
    <property type="entry name" value="RETICULON-LIKE PROTEIN"/>
    <property type="match status" value="1"/>
</dbReference>
<dbReference type="Proteomes" id="UP000186922">
    <property type="component" value="Unassembled WGS sequence"/>
</dbReference>
<feature type="region of interest" description="Disordered" evidence="7">
    <location>
        <begin position="1"/>
        <end position="42"/>
    </location>
</feature>
<dbReference type="AlphaFoldDB" id="A0A1D1W0C5"/>
<dbReference type="OrthoDB" id="567788at2759"/>
<dbReference type="STRING" id="947166.A0A1D1W0C5"/>
<evidence type="ECO:0000256" key="5">
    <source>
        <dbReference type="ARBA" id="ARBA00023136"/>
    </source>
</evidence>
<dbReference type="EMBL" id="BDGG01000011">
    <property type="protein sequence ID" value="GAV04754.1"/>
    <property type="molecule type" value="Genomic_DNA"/>
</dbReference>
<gene>
    <name evidence="9" type="primary">RvY_14984-1</name>
    <name evidence="9" type="synonym">RvY_14984.1</name>
    <name evidence="9" type="ORF">RvY_14984</name>
</gene>
<feature type="transmembrane region" description="Helical" evidence="6">
    <location>
        <begin position="317"/>
        <end position="334"/>
    </location>
</feature>
<dbReference type="Pfam" id="PF02453">
    <property type="entry name" value="Reticulon"/>
    <property type="match status" value="1"/>
</dbReference>
<dbReference type="InterPro" id="IPR046964">
    <property type="entry name" value="RTN1-4"/>
</dbReference>
<evidence type="ECO:0000313" key="10">
    <source>
        <dbReference type="Proteomes" id="UP000186922"/>
    </source>
</evidence>
<name>A0A1D1W0C5_RAMVA</name>
<organism evidence="9 10">
    <name type="scientific">Ramazzottius varieornatus</name>
    <name type="common">Water bear</name>
    <name type="synonym">Tardigrade</name>
    <dbReference type="NCBI Taxonomy" id="947166"/>
    <lineage>
        <taxon>Eukaryota</taxon>
        <taxon>Metazoa</taxon>
        <taxon>Ecdysozoa</taxon>
        <taxon>Tardigrada</taxon>
        <taxon>Eutardigrada</taxon>
        <taxon>Parachela</taxon>
        <taxon>Hypsibioidea</taxon>
        <taxon>Ramazzottiidae</taxon>
        <taxon>Ramazzottius</taxon>
    </lineage>
</organism>
<evidence type="ECO:0000256" key="7">
    <source>
        <dbReference type="SAM" id="MobiDB-lite"/>
    </source>
</evidence>
<keyword evidence="10" id="KW-1185">Reference proteome</keyword>